<accession>A0A7H0VJ90</accession>
<dbReference type="AlphaFoldDB" id="A0A7H0VJ90"/>
<dbReference type="EMBL" id="CP060139">
    <property type="protein sequence ID" value="QNR25788.1"/>
    <property type="molecule type" value="Genomic_DNA"/>
</dbReference>
<protein>
    <submittedName>
        <fullName evidence="1">Uncharacterized protein</fullName>
    </submittedName>
</protein>
<organism evidence="1 2">
    <name type="scientific">Croceimicrobium hydrocarbonivorans</name>
    <dbReference type="NCBI Taxonomy" id="2761580"/>
    <lineage>
        <taxon>Bacteria</taxon>
        <taxon>Pseudomonadati</taxon>
        <taxon>Bacteroidota</taxon>
        <taxon>Flavobacteriia</taxon>
        <taxon>Flavobacteriales</taxon>
        <taxon>Owenweeksiaceae</taxon>
        <taxon>Croceimicrobium</taxon>
    </lineage>
</organism>
<proteinExistence type="predicted"/>
<dbReference type="KEGG" id="chyd:H4K34_08080"/>
<dbReference type="Proteomes" id="UP000516305">
    <property type="component" value="Chromosome"/>
</dbReference>
<evidence type="ECO:0000313" key="1">
    <source>
        <dbReference type="EMBL" id="QNR25788.1"/>
    </source>
</evidence>
<evidence type="ECO:0000313" key="2">
    <source>
        <dbReference type="Proteomes" id="UP000516305"/>
    </source>
</evidence>
<reference evidence="1 2" key="1">
    <citation type="submission" date="2020-08" db="EMBL/GenBank/DDBJ databases">
        <title>Croceimicrobium hydrocarbonivorans gen. nov., sp. nov., a novel marine bacterium isolated from a bacterial consortium that degrades polyethylene terephthalate.</title>
        <authorList>
            <person name="Liu R."/>
        </authorList>
    </citation>
    <scope>NUCLEOTIDE SEQUENCE [LARGE SCALE GENOMIC DNA]</scope>
    <source>
        <strain evidence="1 2">A20-9</strain>
    </source>
</reference>
<dbReference type="RefSeq" id="WP_210760313.1">
    <property type="nucleotide sequence ID" value="NZ_CP060139.1"/>
</dbReference>
<sequence length="673" mass="76112">MPRTLVLALILNQMKLFHLNHIQSLYLFLIFWMGPQVIFGQPYLASLKQLVQDIPQAENGLAAQIATELKALHPEGDAKVQLAHHSVYYLHGEEAQIAALLLDNQGYSLMGIQFQKEAGTWQPIAMDLAPMEVAYDSIRYYLRGVRSVMHSAEEAYFTIKGSSCDCPKTSTLDQLAFIFGDNECLNAKVHIPWSWKSLIVTGESRWDNRFVCHIREPGSIEDWTLAKPELIRQLVLLEYAVAGLGQTNVLEQNYMQRSGPFGLVVLNKVYGGPALKNEWRLHLNFEYFDTWTLSWSLERHIGETVKERFSPELDLATNHECLAGDCQNGIGKAQYQNPPRIYSGPFQNGLPSGLGQIELNGETLIQGRFQAGRLIDSAYIAGSEKNISIYAPQSKAQWVKNLPIPQLGVWYSGAVNVNLEPRGKGILFNTNIYASVVMDEEGIASMDSAQIDVGEAYYYGGLNQKLQPHGKGQLILKDGSKRIKYYSENGVPVYSAVNIFWKDSMYNGPVLSNFIPHGYGVMQKGEETIHGDWYYGRYVGNSEKFLKRQREAYAKKERQQIIEHIRKEHGLNLRSKQMYAGLAKSEIIARPNHGLHLESHMVIWNLSQDDIEVEITYKRPGLLSDRRSTISIPPVSKGKPYVVIKTEFFSYDAQVFRFKTISGSLSDLYVVIQ</sequence>
<gene>
    <name evidence="1" type="ORF">H4K34_08080</name>
</gene>
<name>A0A7H0VJ90_9FLAO</name>
<keyword evidence="2" id="KW-1185">Reference proteome</keyword>
<dbReference type="SUPFAM" id="SSF82185">
    <property type="entry name" value="Histone H3 K4-specific methyltransferase SET7/9 N-terminal domain"/>
    <property type="match status" value="1"/>
</dbReference>